<keyword evidence="3 5" id="KW-0732">Signal</keyword>
<dbReference type="Proteomes" id="UP001162793">
    <property type="component" value="Unassembled WGS sequence"/>
</dbReference>
<feature type="signal peptide" evidence="5">
    <location>
        <begin position="1"/>
        <end position="24"/>
    </location>
</feature>
<protein>
    <submittedName>
        <fullName evidence="7">ABC transporter substrate-binding protein</fullName>
    </submittedName>
</protein>
<dbReference type="SUPFAM" id="SSF53850">
    <property type="entry name" value="Periplasmic binding protein-like II"/>
    <property type="match status" value="1"/>
</dbReference>
<feature type="domain" description="Solute-binding protein family 3/N-terminal" evidence="6">
    <location>
        <begin position="35"/>
        <end position="256"/>
    </location>
</feature>
<dbReference type="GO" id="GO:0030288">
    <property type="term" value="C:outer membrane-bounded periplasmic space"/>
    <property type="evidence" value="ECO:0007669"/>
    <property type="project" value="TreeGrafter"/>
</dbReference>
<sequence>MKLFKLLPTVIVAAVSAGVPLAHADQLADVKAKGTLTCGVVGTLEPFAYQDTATRDVVGYDVDFCKAVAKHMGLKAEPKVVSLEARIPELTQGRVDILAAVLGYNPARAEQIAFSKAYFVSNQSIAAKKGVYKHRDDLANKRVATIKGSSNIPMMQKVMPTVNLVSYDDAPSAFTALAQGKVDGYVLSESLMRRFIAKLGPSGNIEVLSPPVGREQWGLGMRKGEPAFEKAVNDALDAMEKSGESQQIFDKWMGPNTIYQMHRDFKTEKIAG</sequence>
<evidence type="ECO:0000259" key="6">
    <source>
        <dbReference type="SMART" id="SM00062"/>
    </source>
</evidence>
<evidence type="ECO:0000256" key="3">
    <source>
        <dbReference type="ARBA" id="ARBA00022729"/>
    </source>
</evidence>
<dbReference type="AlphaFoldDB" id="A0AA41WUG9"/>
<dbReference type="SMART" id="SM00062">
    <property type="entry name" value="PBPb"/>
    <property type="match status" value="1"/>
</dbReference>
<evidence type="ECO:0000256" key="1">
    <source>
        <dbReference type="ARBA" id="ARBA00010333"/>
    </source>
</evidence>
<reference evidence="8" key="1">
    <citation type="journal article" date="2023" name="Front. Microbiol.">
        <title>Ralstonia chuxiongensis sp. nov., Ralstonia mojiangensis sp. nov., and Ralstonia soli sp. nov., isolated from tobacco fields, are three novel species in the family Burkholderiaceae.</title>
        <authorList>
            <person name="Lu C.H."/>
            <person name="Zhang Y.Y."/>
            <person name="Jiang N."/>
            <person name="Chen W."/>
            <person name="Shao X."/>
            <person name="Zhao Z.M."/>
            <person name="Lu W.L."/>
            <person name="Hu X."/>
            <person name="Xi Y.X."/>
            <person name="Zou S.Y."/>
            <person name="Wei Q.J."/>
            <person name="Lin Z.L."/>
            <person name="Gong L."/>
            <person name="Gai X.T."/>
            <person name="Zhang L.Q."/>
            <person name="Li J.Y."/>
            <person name="Jin Y."/>
            <person name="Xia Z.Y."/>
        </authorList>
    </citation>
    <scope>NUCLEOTIDE SEQUENCE [LARGE SCALE GENOMIC DNA]</scope>
    <source>
        <strain evidence="8">21YRMH01-3</strain>
    </source>
</reference>
<comment type="similarity">
    <text evidence="1 4">Belongs to the bacterial solute-binding protein 3 family.</text>
</comment>
<dbReference type="RefSeq" id="WP_253536511.1">
    <property type="nucleotide sequence ID" value="NZ_JAMYWC010000003.1"/>
</dbReference>
<dbReference type="CDD" id="cd13689">
    <property type="entry name" value="PBP2_BsGlnH"/>
    <property type="match status" value="1"/>
</dbReference>
<dbReference type="InterPro" id="IPR018313">
    <property type="entry name" value="SBP_3_CS"/>
</dbReference>
<dbReference type="Pfam" id="PF00497">
    <property type="entry name" value="SBP_bac_3"/>
    <property type="match status" value="1"/>
</dbReference>
<dbReference type="PANTHER" id="PTHR30085:SF6">
    <property type="entry name" value="ABC TRANSPORTER GLUTAMINE-BINDING PROTEIN GLNH"/>
    <property type="match status" value="1"/>
</dbReference>
<comment type="caution">
    <text evidence="7">The sequence shown here is derived from an EMBL/GenBank/DDBJ whole genome shotgun (WGS) entry which is preliminary data.</text>
</comment>
<dbReference type="GO" id="GO:0005576">
    <property type="term" value="C:extracellular region"/>
    <property type="evidence" value="ECO:0007669"/>
    <property type="project" value="TreeGrafter"/>
</dbReference>
<dbReference type="InterPro" id="IPR051455">
    <property type="entry name" value="Bact_solute-bind_prot3"/>
</dbReference>
<proteinExistence type="inferred from homology"/>
<dbReference type="GO" id="GO:0006865">
    <property type="term" value="P:amino acid transport"/>
    <property type="evidence" value="ECO:0007669"/>
    <property type="project" value="TreeGrafter"/>
</dbReference>
<dbReference type="InterPro" id="IPR001638">
    <property type="entry name" value="Solute-binding_3/MltF_N"/>
</dbReference>
<dbReference type="EMBL" id="JAMYWC010000003">
    <property type="protein sequence ID" value="MCP1172564.1"/>
    <property type="molecule type" value="Genomic_DNA"/>
</dbReference>
<dbReference type="PANTHER" id="PTHR30085">
    <property type="entry name" value="AMINO ACID ABC TRANSPORTER PERMEASE"/>
    <property type="match status" value="1"/>
</dbReference>
<keyword evidence="8" id="KW-1185">Reference proteome</keyword>
<evidence type="ECO:0000256" key="5">
    <source>
        <dbReference type="SAM" id="SignalP"/>
    </source>
</evidence>
<accession>A0AA41WUG9</accession>
<name>A0AA41WUG9_9RALS</name>
<dbReference type="Gene3D" id="3.40.190.10">
    <property type="entry name" value="Periplasmic binding protein-like II"/>
    <property type="match status" value="2"/>
</dbReference>
<evidence type="ECO:0000313" key="7">
    <source>
        <dbReference type="EMBL" id="MCP1172564.1"/>
    </source>
</evidence>
<feature type="chain" id="PRO_5041361753" evidence="5">
    <location>
        <begin position="25"/>
        <end position="272"/>
    </location>
</feature>
<evidence type="ECO:0000313" key="8">
    <source>
        <dbReference type="Proteomes" id="UP001162793"/>
    </source>
</evidence>
<evidence type="ECO:0000256" key="2">
    <source>
        <dbReference type="ARBA" id="ARBA00022448"/>
    </source>
</evidence>
<dbReference type="PROSITE" id="PS01039">
    <property type="entry name" value="SBP_BACTERIAL_3"/>
    <property type="match status" value="1"/>
</dbReference>
<gene>
    <name evidence="7" type="ORF">NKG59_09350</name>
</gene>
<organism evidence="7 8">
    <name type="scientific">Ralstonia chuxiongensis</name>
    <dbReference type="NCBI Taxonomy" id="2957504"/>
    <lineage>
        <taxon>Bacteria</taxon>
        <taxon>Pseudomonadati</taxon>
        <taxon>Pseudomonadota</taxon>
        <taxon>Betaproteobacteria</taxon>
        <taxon>Burkholderiales</taxon>
        <taxon>Burkholderiaceae</taxon>
        <taxon>Ralstonia</taxon>
    </lineage>
</organism>
<keyword evidence="2" id="KW-0813">Transport</keyword>
<evidence type="ECO:0000256" key="4">
    <source>
        <dbReference type="RuleBase" id="RU003744"/>
    </source>
</evidence>